<comment type="caution">
    <text evidence="3">The sequence shown here is derived from an EMBL/GenBank/DDBJ whole genome shotgun (WGS) entry which is preliminary data.</text>
</comment>
<dbReference type="NCBIfam" id="TIGR00026">
    <property type="entry name" value="hi_GC_TIGR00026"/>
    <property type="match status" value="1"/>
</dbReference>
<sequence length="167" mass="18750">MSGATTSSTLMQKAFGPMFQKMSGAKWFSKVGPKIVPRLDRTVHKLTGGKVMLGQSLVPSLYLTTIGAKSGEPRLSPLLCMPEGEGWIVVGSNFGQEKHPAWTGNLIKTPEARVEYRKKAYDVVGALLEGEDRERVWAELNRVWPVYDKYQARLEREIRIFRLTPKA</sequence>
<dbReference type="InterPro" id="IPR012349">
    <property type="entry name" value="Split_barrel_FMN-bd"/>
</dbReference>
<dbReference type="RefSeq" id="WP_344839319.1">
    <property type="nucleotide sequence ID" value="NZ_BAAAUV010000045.1"/>
</dbReference>
<comment type="similarity">
    <text evidence="1">Belongs to the F420H(2)-dependent quinone reductase family.</text>
</comment>
<accession>A0ABP6QTN6</accession>
<comment type="catalytic activity">
    <reaction evidence="2">
        <text>oxidized coenzyme F420-(gamma-L-Glu)(n) + a quinol + H(+) = reduced coenzyme F420-(gamma-L-Glu)(n) + a quinone</text>
        <dbReference type="Rhea" id="RHEA:39663"/>
        <dbReference type="Rhea" id="RHEA-COMP:12939"/>
        <dbReference type="Rhea" id="RHEA-COMP:14378"/>
        <dbReference type="ChEBI" id="CHEBI:15378"/>
        <dbReference type="ChEBI" id="CHEBI:24646"/>
        <dbReference type="ChEBI" id="CHEBI:132124"/>
        <dbReference type="ChEBI" id="CHEBI:133980"/>
        <dbReference type="ChEBI" id="CHEBI:139511"/>
    </reaction>
</comment>
<organism evidence="3 4">
    <name type="scientific">Actinocorallia longicatena</name>
    <dbReference type="NCBI Taxonomy" id="111803"/>
    <lineage>
        <taxon>Bacteria</taxon>
        <taxon>Bacillati</taxon>
        <taxon>Actinomycetota</taxon>
        <taxon>Actinomycetes</taxon>
        <taxon>Streptosporangiales</taxon>
        <taxon>Thermomonosporaceae</taxon>
        <taxon>Actinocorallia</taxon>
    </lineage>
</organism>
<dbReference type="InterPro" id="IPR004378">
    <property type="entry name" value="F420H2_quin_Rdtase"/>
</dbReference>
<keyword evidence="4" id="KW-1185">Reference proteome</keyword>
<evidence type="ECO:0000256" key="2">
    <source>
        <dbReference type="ARBA" id="ARBA00049106"/>
    </source>
</evidence>
<dbReference type="Gene3D" id="2.30.110.10">
    <property type="entry name" value="Electron Transport, Fmn-binding Protein, Chain A"/>
    <property type="match status" value="1"/>
</dbReference>
<gene>
    <name evidence="3" type="ORF">GCM10010468_78580</name>
</gene>
<reference evidence="4" key="1">
    <citation type="journal article" date="2019" name="Int. J. Syst. Evol. Microbiol.">
        <title>The Global Catalogue of Microorganisms (GCM) 10K type strain sequencing project: providing services to taxonomists for standard genome sequencing and annotation.</title>
        <authorList>
            <consortium name="The Broad Institute Genomics Platform"/>
            <consortium name="The Broad Institute Genome Sequencing Center for Infectious Disease"/>
            <person name="Wu L."/>
            <person name="Ma J."/>
        </authorList>
    </citation>
    <scope>NUCLEOTIDE SEQUENCE [LARGE SCALE GENOMIC DNA]</scope>
    <source>
        <strain evidence="4">JCM 9377</strain>
    </source>
</reference>
<evidence type="ECO:0000313" key="3">
    <source>
        <dbReference type="EMBL" id="GAA3241382.1"/>
    </source>
</evidence>
<dbReference type="PANTHER" id="PTHR39428">
    <property type="entry name" value="F420H(2)-DEPENDENT QUINONE REDUCTASE RV1261C"/>
    <property type="match status" value="1"/>
</dbReference>
<evidence type="ECO:0000256" key="1">
    <source>
        <dbReference type="ARBA" id="ARBA00008710"/>
    </source>
</evidence>
<dbReference type="Proteomes" id="UP001501237">
    <property type="component" value="Unassembled WGS sequence"/>
</dbReference>
<proteinExistence type="inferred from homology"/>
<protein>
    <submittedName>
        <fullName evidence="3">Nitroreductase/quinone reductase family protein</fullName>
    </submittedName>
</protein>
<dbReference type="PANTHER" id="PTHR39428:SF1">
    <property type="entry name" value="F420H(2)-DEPENDENT QUINONE REDUCTASE RV1261C"/>
    <property type="match status" value="1"/>
</dbReference>
<name>A0ABP6QTN6_9ACTN</name>
<dbReference type="Pfam" id="PF04075">
    <property type="entry name" value="F420H2_quin_red"/>
    <property type="match status" value="1"/>
</dbReference>
<dbReference type="EMBL" id="BAAAUV010000045">
    <property type="protein sequence ID" value="GAA3241382.1"/>
    <property type="molecule type" value="Genomic_DNA"/>
</dbReference>
<evidence type="ECO:0000313" key="4">
    <source>
        <dbReference type="Proteomes" id="UP001501237"/>
    </source>
</evidence>